<accession>A0ABQ9KMG1</accession>
<dbReference type="Pfam" id="PF19259">
    <property type="entry name" value="Ty3_capsid"/>
    <property type="match status" value="1"/>
</dbReference>
<gene>
    <name evidence="2" type="ORF">P3X46_031632</name>
</gene>
<comment type="caution">
    <text evidence="2">The sequence shown here is derived from an EMBL/GenBank/DDBJ whole genome shotgun (WGS) entry which is preliminary data.</text>
</comment>
<sequence>MTTNKECIENLESGLGGLQNDFTRIERAGNVSQSHSEGGRQLFFSKFAKLEFPRFSGGDPTEWFAKVDQSLNTKTPWNHKKYHWPLFILKEKLIKLWARFGPTDCEDFDKALSKIKQMGSLCEYQQKFERLGNRVHGWSQKALIGTFIGGLKPEVAEGIRMFKPKTLK</sequence>
<evidence type="ECO:0000313" key="3">
    <source>
        <dbReference type="Proteomes" id="UP001174677"/>
    </source>
</evidence>
<feature type="domain" description="Ty3 transposon capsid-like protein" evidence="1">
    <location>
        <begin position="101"/>
        <end position="168"/>
    </location>
</feature>
<protein>
    <recommendedName>
        <fullName evidence="1">Ty3 transposon capsid-like protein domain-containing protein</fullName>
    </recommendedName>
</protein>
<organism evidence="2 3">
    <name type="scientific">Hevea brasiliensis</name>
    <name type="common">Para rubber tree</name>
    <name type="synonym">Siphonia brasiliensis</name>
    <dbReference type="NCBI Taxonomy" id="3981"/>
    <lineage>
        <taxon>Eukaryota</taxon>
        <taxon>Viridiplantae</taxon>
        <taxon>Streptophyta</taxon>
        <taxon>Embryophyta</taxon>
        <taxon>Tracheophyta</taxon>
        <taxon>Spermatophyta</taxon>
        <taxon>Magnoliopsida</taxon>
        <taxon>eudicotyledons</taxon>
        <taxon>Gunneridae</taxon>
        <taxon>Pentapetalae</taxon>
        <taxon>rosids</taxon>
        <taxon>fabids</taxon>
        <taxon>Malpighiales</taxon>
        <taxon>Euphorbiaceae</taxon>
        <taxon>Crotonoideae</taxon>
        <taxon>Micrandreae</taxon>
        <taxon>Hevea</taxon>
    </lineage>
</organism>
<dbReference type="Proteomes" id="UP001174677">
    <property type="component" value="Chromosome 17"/>
</dbReference>
<dbReference type="InterPro" id="IPR045358">
    <property type="entry name" value="Ty3_capsid"/>
</dbReference>
<name>A0ABQ9KMG1_HEVBR</name>
<evidence type="ECO:0000313" key="2">
    <source>
        <dbReference type="EMBL" id="KAJ9141050.1"/>
    </source>
</evidence>
<dbReference type="EMBL" id="JARPOI010000017">
    <property type="protein sequence ID" value="KAJ9141050.1"/>
    <property type="molecule type" value="Genomic_DNA"/>
</dbReference>
<keyword evidence="3" id="KW-1185">Reference proteome</keyword>
<evidence type="ECO:0000259" key="1">
    <source>
        <dbReference type="Pfam" id="PF19259"/>
    </source>
</evidence>
<proteinExistence type="predicted"/>
<reference evidence="2" key="1">
    <citation type="journal article" date="2023" name="Plant Biotechnol. J.">
        <title>Chromosome-level wild Hevea brasiliensis genome provides new tools for genomic-assisted breeding and valuable loci to elevate rubber yield.</title>
        <authorList>
            <person name="Cheng H."/>
            <person name="Song X."/>
            <person name="Hu Y."/>
            <person name="Wu T."/>
            <person name="Yang Q."/>
            <person name="An Z."/>
            <person name="Feng S."/>
            <person name="Deng Z."/>
            <person name="Wu W."/>
            <person name="Zeng X."/>
            <person name="Tu M."/>
            <person name="Wang X."/>
            <person name="Huang H."/>
        </authorList>
    </citation>
    <scope>NUCLEOTIDE SEQUENCE</scope>
    <source>
        <strain evidence="2">MT/VB/25A 57/8</strain>
    </source>
</reference>